<evidence type="ECO:0000313" key="3">
    <source>
        <dbReference type="Proteomes" id="UP000323824"/>
    </source>
</evidence>
<dbReference type="RefSeq" id="WP_149566654.1">
    <property type="nucleotide sequence ID" value="NZ_CP035807.1"/>
</dbReference>
<name>A0A5C1Q5Z8_9SPIO</name>
<reference evidence="2 3" key="2">
    <citation type="submission" date="2019-09" db="EMBL/GenBank/DDBJ databases">
        <title>Complete Genome Sequence and Methylome Analysis of free living Spirochaetas.</title>
        <authorList>
            <person name="Leshcheva N."/>
            <person name="Mikheeva N."/>
        </authorList>
    </citation>
    <scope>NUCLEOTIDE SEQUENCE [LARGE SCALE GENOMIC DNA]</scope>
    <source>
        <strain evidence="2 3">P</strain>
    </source>
</reference>
<accession>A0A5C1Q5Z8</accession>
<evidence type="ECO:0000313" key="2">
    <source>
        <dbReference type="EMBL" id="QEN03395.1"/>
    </source>
</evidence>
<proteinExistence type="predicted"/>
<sequence>MDLVTIGNLERDESLTDTERTIFMYLFLRQRRHLISSSYGFEDLIFLDDVTTLEDLDNFKRFIDRESRLFNAFLDLAESNITVNGSPPKGYGNGIPRRSPR</sequence>
<organism evidence="2 3">
    <name type="scientific">Thiospirochaeta perfilievii</name>
    <dbReference type="NCBI Taxonomy" id="252967"/>
    <lineage>
        <taxon>Bacteria</taxon>
        <taxon>Pseudomonadati</taxon>
        <taxon>Spirochaetota</taxon>
        <taxon>Spirochaetia</taxon>
        <taxon>Spirochaetales</taxon>
        <taxon>Spirochaetaceae</taxon>
        <taxon>Thiospirochaeta</taxon>
    </lineage>
</organism>
<protein>
    <submittedName>
        <fullName evidence="2">Uncharacterized protein</fullName>
    </submittedName>
</protein>
<feature type="region of interest" description="Disordered" evidence="1">
    <location>
        <begin position="82"/>
        <end position="101"/>
    </location>
</feature>
<gene>
    <name evidence="2" type="ORF">EW093_01305</name>
</gene>
<dbReference type="KEGG" id="sper:EW093_01305"/>
<keyword evidence="3" id="KW-1185">Reference proteome</keyword>
<dbReference type="EMBL" id="CP035807">
    <property type="protein sequence ID" value="QEN03395.1"/>
    <property type="molecule type" value="Genomic_DNA"/>
</dbReference>
<reference evidence="2 3" key="1">
    <citation type="submission" date="2019-02" db="EMBL/GenBank/DDBJ databases">
        <authorList>
            <person name="Fomenkov A."/>
            <person name="Dubinina G."/>
            <person name="Grabovich M."/>
            <person name="Vincze T."/>
            <person name="Roberts R.J."/>
        </authorList>
    </citation>
    <scope>NUCLEOTIDE SEQUENCE [LARGE SCALE GENOMIC DNA]</scope>
    <source>
        <strain evidence="2 3">P</strain>
    </source>
</reference>
<dbReference type="AlphaFoldDB" id="A0A5C1Q5Z8"/>
<evidence type="ECO:0000256" key="1">
    <source>
        <dbReference type="SAM" id="MobiDB-lite"/>
    </source>
</evidence>
<dbReference type="Proteomes" id="UP000323824">
    <property type="component" value="Chromosome"/>
</dbReference>